<sequence>MRDSGACGLFRGTGDALLRFMLMPGESLPCPGGFPMTDELARRTARLSDHALENRMLSILARQLAEQPGEVLQTLTDLLVANGLAQSAGIGIVMMQQGDDLFRWDALSGGIARLKGVTTPVDKGPCGDVVRQNQLLLLRRADGSAQDGAKGEMMLVPLQIDGVPVGMLWMAHDRAFDQEDARLLTSLSVFASAALRWRHHARDNSVAVDALVARGLQERQRLLLAELQNRVRNILTVVRSVFSRTVEHGGTLEEVGSHFRGRLDALARTQLGMTHSLAGNIDLENLIRDELVSVGIGDGPLVGIEGPDVALDPNQAELLGLAFHELTINALKYGALRVPGASLKISWAVNMEQGGGRRLDLIWQEQGVPAVSVQPHHEGFGRELIEDALPYQLGATTRLDIGSGGIRCSISVPLRSGAAGDKE</sequence>
<dbReference type="STRING" id="1346791.M529_12275"/>
<comment type="catalytic activity">
    <reaction evidence="1">
        <text>ATP + protein L-histidine = ADP + protein N-phospho-L-histidine.</text>
        <dbReference type="EC" id="2.7.13.3"/>
    </reaction>
</comment>
<dbReference type="PANTHER" id="PTHR41523:SF7">
    <property type="entry name" value="HISTIDINE KINASE"/>
    <property type="match status" value="1"/>
</dbReference>
<evidence type="ECO:0000259" key="8">
    <source>
        <dbReference type="SMART" id="SM00911"/>
    </source>
</evidence>
<evidence type="ECO:0000256" key="7">
    <source>
        <dbReference type="ARBA" id="ARBA00022840"/>
    </source>
</evidence>
<gene>
    <name evidence="9" type="ORF">M529_12275</name>
</gene>
<dbReference type="eggNOG" id="COG2203">
    <property type="taxonomic scope" value="Bacteria"/>
</dbReference>
<dbReference type="Pfam" id="PF07536">
    <property type="entry name" value="HWE_HK"/>
    <property type="match status" value="1"/>
</dbReference>
<evidence type="ECO:0000313" key="9">
    <source>
        <dbReference type="EMBL" id="EQB31930.1"/>
    </source>
</evidence>
<dbReference type="Pfam" id="PF13185">
    <property type="entry name" value="GAF_2"/>
    <property type="match status" value="1"/>
</dbReference>
<evidence type="ECO:0000256" key="2">
    <source>
        <dbReference type="ARBA" id="ARBA00012438"/>
    </source>
</evidence>
<dbReference type="EMBL" id="AUWY01000085">
    <property type="protein sequence ID" value="EQB31930.1"/>
    <property type="molecule type" value="Genomic_DNA"/>
</dbReference>
<dbReference type="GO" id="GO:0005524">
    <property type="term" value="F:ATP binding"/>
    <property type="evidence" value="ECO:0007669"/>
    <property type="project" value="UniProtKB-KW"/>
</dbReference>
<dbReference type="SMART" id="SM00911">
    <property type="entry name" value="HWE_HK"/>
    <property type="match status" value="1"/>
</dbReference>
<dbReference type="GO" id="GO:0004673">
    <property type="term" value="F:protein histidine kinase activity"/>
    <property type="evidence" value="ECO:0007669"/>
    <property type="project" value="UniProtKB-EC"/>
</dbReference>
<dbReference type="EC" id="2.7.13.3" evidence="2"/>
<keyword evidence="4" id="KW-0808">Transferase</keyword>
<evidence type="ECO:0000313" key="10">
    <source>
        <dbReference type="Proteomes" id="UP000015523"/>
    </source>
</evidence>
<dbReference type="InterPro" id="IPR011102">
    <property type="entry name" value="Sig_transdc_His_kinase_HWE"/>
</dbReference>
<evidence type="ECO:0000256" key="1">
    <source>
        <dbReference type="ARBA" id="ARBA00000085"/>
    </source>
</evidence>
<feature type="domain" description="Signal transduction histidine kinase HWE region" evidence="8">
    <location>
        <begin position="226"/>
        <end position="308"/>
    </location>
</feature>
<keyword evidence="5" id="KW-0547">Nucleotide-binding</keyword>
<keyword evidence="3" id="KW-0597">Phosphoprotein</keyword>
<keyword evidence="10" id="KW-1185">Reference proteome</keyword>
<dbReference type="SUPFAM" id="SSF55781">
    <property type="entry name" value="GAF domain-like"/>
    <property type="match status" value="1"/>
</dbReference>
<name>T0ISV0_9SPHN</name>
<dbReference type="Proteomes" id="UP000015523">
    <property type="component" value="Unassembled WGS sequence"/>
</dbReference>
<dbReference type="eggNOG" id="COG3920">
    <property type="taxonomic scope" value="Bacteria"/>
</dbReference>
<proteinExistence type="predicted"/>
<dbReference type="PATRIC" id="fig|1346791.3.peg.2361"/>
<protein>
    <recommendedName>
        <fullName evidence="2">histidine kinase</fullName>
        <ecNumber evidence="2">2.7.13.3</ecNumber>
    </recommendedName>
</protein>
<dbReference type="InterPro" id="IPR003018">
    <property type="entry name" value="GAF"/>
</dbReference>
<dbReference type="PANTHER" id="PTHR41523">
    <property type="entry name" value="TWO-COMPONENT SYSTEM SENSOR PROTEIN"/>
    <property type="match status" value="1"/>
</dbReference>
<organism evidence="9 10">
    <name type="scientific">Sphingobium ummariense RL-3</name>
    <dbReference type="NCBI Taxonomy" id="1346791"/>
    <lineage>
        <taxon>Bacteria</taxon>
        <taxon>Pseudomonadati</taxon>
        <taxon>Pseudomonadota</taxon>
        <taxon>Alphaproteobacteria</taxon>
        <taxon>Sphingomonadales</taxon>
        <taxon>Sphingomonadaceae</taxon>
        <taxon>Sphingobium</taxon>
    </lineage>
</organism>
<accession>T0ISV0</accession>
<dbReference type="Gene3D" id="3.30.450.40">
    <property type="match status" value="1"/>
</dbReference>
<evidence type="ECO:0000256" key="3">
    <source>
        <dbReference type="ARBA" id="ARBA00022553"/>
    </source>
</evidence>
<reference evidence="9 10" key="1">
    <citation type="journal article" date="2013" name="Genome Announc.">
        <title>Draft Genome Sequence of Sphingobium ummariense Strain RL-3, a Hexachlorocyclohexane-Degrading Bacterium.</title>
        <authorList>
            <person name="Kohli P."/>
            <person name="Dua A."/>
            <person name="Sangwan N."/>
            <person name="Oldach P."/>
            <person name="Khurana J.P."/>
            <person name="Lal R."/>
        </authorList>
    </citation>
    <scope>NUCLEOTIDE SEQUENCE [LARGE SCALE GENOMIC DNA]</scope>
    <source>
        <strain evidence="9 10">RL-3</strain>
    </source>
</reference>
<evidence type="ECO:0000256" key="4">
    <source>
        <dbReference type="ARBA" id="ARBA00022679"/>
    </source>
</evidence>
<keyword evidence="7" id="KW-0067">ATP-binding</keyword>
<dbReference type="InterPro" id="IPR029016">
    <property type="entry name" value="GAF-like_dom_sf"/>
</dbReference>
<dbReference type="AlphaFoldDB" id="T0ISV0"/>
<evidence type="ECO:0000256" key="6">
    <source>
        <dbReference type="ARBA" id="ARBA00022777"/>
    </source>
</evidence>
<keyword evidence="6" id="KW-0418">Kinase</keyword>
<comment type="caution">
    <text evidence="9">The sequence shown here is derived from an EMBL/GenBank/DDBJ whole genome shotgun (WGS) entry which is preliminary data.</text>
</comment>
<evidence type="ECO:0000256" key="5">
    <source>
        <dbReference type="ARBA" id="ARBA00022741"/>
    </source>
</evidence>